<comment type="caution">
    <text evidence="2">The sequence shown here is derived from an EMBL/GenBank/DDBJ whole genome shotgun (WGS) entry which is preliminary data.</text>
</comment>
<organism evidence="2 3">
    <name type="scientific">Zasmidium cellare</name>
    <name type="common">Wine cellar mold</name>
    <name type="synonym">Racodium cellare</name>
    <dbReference type="NCBI Taxonomy" id="395010"/>
    <lineage>
        <taxon>Eukaryota</taxon>
        <taxon>Fungi</taxon>
        <taxon>Dikarya</taxon>
        <taxon>Ascomycota</taxon>
        <taxon>Pezizomycotina</taxon>
        <taxon>Dothideomycetes</taxon>
        <taxon>Dothideomycetidae</taxon>
        <taxon>Mycosphaerellales</taxon>
        <taxon>Mycosphaerellaceae</taxon>
        <taxon>Zasmidium</taxon>
    </lineage>
</organism>
<reference evidence="2 3" key="1">
    <citation type="journal article" date="2023" name="G3 (Bethesda)">
        <title>A chromosome-level genome assembly of Zasmidium syzygii isolated from banana leaves.</title>
        <authorList>
            <person name="van Westerhoven A.C."/>
            <person name="Mehrabi R."/>
            <person name="Talebi R."/>
            <person name="Steentjes M.B.F."/>
            <person name="Corcolon B."/>
            <person name="Chong P.A."/>
            <person name="Kema G.H.J."/>
            <person name="Seidl M.F."/>
        </authorList>
    </citation>
    <scope>NUCLEOTIDE SEQUENCE [LARGE SCALE GENOMIC DNA]</scope>
    <source>
        <strain evidence="2 3">P124</strain>
    </source>
</reference>
<keyword evidence="3" id="KW-1185">Reference proteome</keyword>
<evidence type="ECO:0000256" key="1">
    <source>
        <dbReference type="SAM" id="MobiDB-lite"/>
    </source>
</evidence>
<dbReference type="Proteomes" id="UP001305779">
    <property type="component" value="Unassembled WGS sequence"/>
</dbReference>
<name>A0ABR0E923_ZASCE</name>
<dbReference type="EMBL" id="JAXOVC010000008">
    <property type="protein sequence ID" value="KAK4497934.1"/>
    <property type="molecule type" value="Genomic_DNA"/>
</dbReference>
<protein>
    <submittedName>
        <fullName evidence="2">Uncharacterized protein</fullName>
    </submittedName>
</protein>
<accession>A0ABR0E923</accession>
<feature type="compositionally biased region" description="Basic residues" evidence="1">
    <location>
        <begin position="196"/>
        <end position="205"/>
    </location>
</feature>
<sequence>MAENAEEAREALFRPSKRRKVFRKRVTGDEDAEGRQDGIAELTGSNGDVNAVEEDSHEGLSVVRRPAAKKHGIGFSSNDATNQTVVRQDVSTALVPVVEQEAGNALQSDRFTKPTGNAGVVEDKHLTAYVDSKLAELRSSSATPIARGDSPASTGGIDELSTPGVVASGLETNAATGVPSTKQAIESSRRGQPHGSRNRRPRRQPHVRDASDVARDAMVDAIMRESQVPLYDQSAPPTTSNADSSAIDRDEAAAEAFKAEFLADLEQRKRRKPPAPPAAGQVASGPKLGGSRSQREKMRALEEAKTTPGKK</sequence>
<evidence type="ECO:0000313" key="3">
    <source>
        <dbReference type="Proteomes" id="UP001305779"/>
    </source>
</evidence>
<feature type="compositionally biased region" description="Polar residues" evidence="1">
    <location>
        <begin position="170"/>
        <end position="186"/>
    </location>
</feature>
<feature type="region of interest" description="Disordered" evidence="1">
    <location>
        <begin position="264"/>
        <end position="311"/>
    </location>
</feature>
<feature type="compositionally biased region" description="Basic and acidic residues" evidence="1">
    <location>
        <begin position="293"/>
        <end position="305"/>
    </location>
</feature>
<feature type="compositionally biased region" description="Basic and acidic residues" evidence="1">
    <location>
        <begin position="206"/>
        <end position="218"/>
    </location>
</feature>
<evidence type="ECO:0000313" key="2">
    <source>
        <dbReference type="EMBL" id="KAK4497934.1"/>
    </source>
</evidence>
<gene>
    <name evidence="2" type="ORF">PRZ48_010590</name>
</gene>
<feature type="region of interest" description="Disordered" evidence="1">
    <location>
        <begin position="137"/>
        <end position="252"/>
    </location>
</feature>
<feature type="region of interest" description="Disordered" evidence="1">
    <location>
        <begin position="24"/>
        <end position="60"/>
    </location>
</feature>
<proteinExistence type="predicted"/>
<feature type="compositionally biased region" description="Polar residues" evidence="1">
    <location>
        <begin position="235"/>
        <end position="244"/>
    </location>
</feature>